<evidence type="ECO:0000313" key="2">
    <source>
        <dbReference type="Proteomes" id="UP000789920"/>
    </source>
</evidence>
<accession>A0ACA9SAS0</accession>
<name>A0ACA9SAS0_9GLOM</name>
<protein>
    <submittedName>
        <fullName evidence="1">22454_t:CDS:1</fullName>
    </submittedName>
</protein>
<evidence type="ECO:0000313" key="1">
    <source>
        <dbReference type="EMBL" id="CAG8833441.1"/>
    </source>
</evidence>
<comment type="caution">
    <text evidence="1">The sequence shown here is derived from an EMBL/GenBank/DDBJ whole genome shotgun (WGS) entry which is preliminary data.</text>
</comment>
<organism evidence="1 2">
    <name type="scientific">Racocetra persica</name>
    <dbReference type="NCBI Taxonomy" id="160502"/>
    <lineage>
        <taxon>Eukaryota</taxon>
        <taxon>Fungi</taxon>
        <taxon>Fungi incertae sedis</taxon>
        <taxon>Mucoromycota</taxon>
        <taxon>Glomeromycotina</taxon>
        <taxon>Glomeromycetes</taxon>
        <taxon>Diversisporales</taxon>
        <taxon>Gigasporaceae</taxon>
        <taxon>Racocetra</taxon>
    </lineage>
</organism>
<feature type="non-terminal residue" evidence="1">
    <location>
        <position position="53"/>
    </location>
</feature>
<reference evidence="1" key="1">
    <citation type="submission" date="2021-06" db="EMBL/GenBank/DDBJ databases">
        <authorList>
            <person name="Kallberg Y."/>
            <person name="Tangrot J."/>
            <person name="Rosling A."/>
        </authorList>
    </citation>
    <scope>NUCLEOTIDE SEQUENCE</scope>
    <source>
        <strain evidence="1">MA461A</strain>
    </source>
</reference>
<dbReference type="Proteomes" id="UP000789920">
    <property type="component" value="Unassembled WGS sequence"/>
</dbReference>
<gene>
    <name evidence="1" type="ORF">RPERSI_LOCUS28827</name>
</gene>
<dbReference type="EMBL" id="CAJVQC010106511">
    <property type="protein sequence ID" value="CAG8833441.1"/>
    <property type="molecule type" value="Genomic_DNA"/>
</dbReference>
<sequence length="53" mass="6151">MVAPMITFGKLENYWAIAEVVRLPPKIENHRITGSTDQPELTIFRKLKQRQNA</sequence>
<proteinExistence type="predicted"/>
<keyword evidence="2" id="KW-1185">Reference proteome</keyword>